<dbReference type="InterPro" id="IPR036388">
    <property type="entry name" value="WH-like_DNA-bd_sf"/>
</dbReference>
<evidence type="ECO:0000259" key="4">
    <source>
        <dbReference type="PROSITE" id="PS50949"/>
    </source>
</evidence>
<dbReference type="Gene3D" id="1.20.120.530">
    <property type="entry name" value="GntR ligand-binding domain-like"/>
    <property type="match status" value="1"/>
</dbReference>
<dbReference type="RefSeq" id="WP_331805556.1">
    <property type="nucleotide sequence ID" value="NZ_JAZHPM010000021.1"/>
</dbReference>
<keyword evidence="3" id="KW-0804">Transcription</keyword>
<gene>
    <name evidence="5" type="ORF">V2W34_12240</name>
</gene>
<dbReference type="Gene3D" id="1.10.10.10">
    <property type="entry name" value="Winged helix-like DNA-binding domain superfamily/Winged helix DNA-binding domain"/>
    <property type="match status" value="1"/>
</dbReference>
<dbReference type="Pfam" id="PF00392">
    <property type="entry name" value="GntR"/>
    <property type="match status" value="1"/>
</dbReference>
<dbReference type="SUPFAM" id="SSF48008">
    <property type="entry name" value="GntR ligand-binding domain-like"/>
    <property type="match status" value="1"/>
</dbReference>
<dbReference type="InterPro" id="IPR011711">
    <property type="entry name" value="GntR_C"/>
</dbReference>
<protein>
    <submittedName>
        <fullName evidence="5">GntR family transcriptional regulator</fullName>
    </submittedName>
</protein>
<dbReference type="SMART" id="SM00345">
    <property type="entry name" value="HTH_GNTR"/>
    <property type="match status" value="1"/>
</dbReference>
<dbReference type="EMBL" id="JAZHPM010000021">
    <property type="protein sequence ID" value="MEF2292768.1"/>
    <property type="molecule type" value="Genomic_DNA"/>
</dbReference>
<dbReference type="InterPro" id="IPR008920">
    <property type="entry name" value="TF_FadR/GntR_C"/>
</dbReference>
<dbReference type="PROSITE" id="PS50949">
    <property type="entry name" value="HTH_GNTR"/>
    <property type="match status" value="1"/>
</dbReference>
<organism evidence="5 6">
    <name type="scientific">Virgibacillus dokdonensis</name>
    <dbReference type="NCBI Taxonomy" id="302167"/>
    <lineage>
        <taxon>Bacteria</taxon>
        <taxon>Bacillati</taxon>
        <taxon>Bacillota</taxon>
        <taxon>Bacilli</taxon>
        <taxon>Bacillales</taxon>
        <taxon>Bacillaceae</taxon>
        <taxon>Virgibacillus</taxon>
    </lineage>
</organism>
<feature type="domain" description="HTH gntR-type" evidence="4">
    <location>
        <begin position="7"/>
        <end position="75"/>
    </location>
</feature>
<dbReference type="PANTHER" id="PTHR43537:SF5">
    <property type="entry name" value="UXU OPERON TRANSCRIPTIONAL REGULATOR"/>
    <property type="match status" value="1"/>
</dbReference>
<dbReference type="CDD" id="cd07377">
    <property type="entry name" value="WHTH_GntR"/>
    <property type="match status" value="1"/>
</dbReference>
<evidence type="ECO:0000256" key="1">
    <source>
        <dbReference type="ARBA" id="ARBA00023015"/>
    </source>
</evidence>
<evidence type="ECO:0000256" key="2">
    <source>
        <dbReference type="ARBA" id="ARBA00023125"/>
    </source>
</evidence>
<comment type="caution">
    <text evidence="5">The sequence shown here is derived from an EMBL/GenBank/DDBJ whole genome shotgun (WGS) entry which is preliminary data.</text>
</comment>
<dbReference type="InterPro" id="IPR036390">
    <property type="entry name" value="WH_DNA-bd_sf"/>
</dbReference>
<keyword evidence="1" id="KW-0805">Transcription regulation</keyword>
<evidence type="ECO:0000256" key="3">
    <source>
        <dbReference type="ARBA" id="ARBA00023163"/>
    </source>
</evidence>
<dbReference type="PANTHER" id="PTHR43537">
    <property type="entry name" value="TRANSCRIPTIONAL REGULATOR, GNTR FAMILY"/>
    <property type="match status" value="1"/>
</dbReference>
<dbReference type="SMART" id="SM00895">
    <property type="entry name" value="FCD"/>
    <property type="match status" value="1"/>
</dbReference>
<keyword evidence="6" id="KW-1185">Reference proteome</keyword>
<evidence type="ECO:0000313" key="5">
    <source>
        <dbReference type="EMBL" id="MEF2292768.1"/>
    </source>
</evidence>
<reference evidence="5 6" key="1">
    <citation type="submission" date="2024-01" db="EMBL/GenBank/DDBJ databases">
        <title>Survival strategy associated with biotechnological potential of Virgibacillus dokdonensis T4.6 isolated from salt-fermented shrimp paste.</title>
        <authorList>
            <person name="Doan T.V."/>
            <person name="Quach N.T."/>
            <person name="Phi Q.-T."/>
        </authorList>
    </citation>
    <scope>NUCLEOTIDE SEQUENCE [LARGE SCALE GENOMIC DNA]</scope>
    <source>
        <strain evidence="5 6">T4.6</strain>
    </source>
</reference>
<dbReference type="Proteomes" id="UP001356080">
    <property type="component" value="Unassembled WGS sequence"/>
</dbReference>
<sequence length="218" mass="25272">MRIVKPESLHLQTYAILKEEILEGAYRPGERVVEAKIANQLGISRGPVREAFRMLIQDGLLIYNDGFVRVYHPAVQDVIDLFQCRESLEALAINLAIEHITDEDKQKLQNNLELTYEAYEQKQTMELSKLDQAFHDIIIQVSKNKQLMELLENIRTKIHYMRITMIKGEFYPSFVKEHEKLVGFLLDGKVEEATNSMKVHIQKGLRGVLMYIGKVQSR</sequence>
<proteinExistence type="predicted"/>
<keyword evidence="2" id="KW-0238">DNA-binding</keyword>
<dbReference type="InterPro" id="IPR000524">
    <property type="entry name" value="Tscrpt_reg_HTH_GntR"/>
</dbReference>
<dbReference type="Pfam" id="PF07729">
    <property type="entry name" value="FCD"/>
    <property type="match status" value="1"/>
</dbReference>
<dbReference type="SUPFAM" id="SSF46785">
    <property type="entry name" value="Winged helix' DNA-binding domain"/>
    <property type="match status" value="1"/>
</dbReference>
<evidence type="ECO:0000313" key="6">
    <source>
        <dbReference type="Proteomes" id="UP001356080"/>
    </source>
</evidence>
<name>A0ABU7VJ23_9BACI</name>
<accession>A0ABU7VJ23</accession>